<dbReference type="EMBL" id="VLLL01000006">
    <property type="protein sequence ID" value="TWJ12665.1"/>
    <property type="molecule type" value="Genomic_DNA"/>
</dbReference>
<dbReference type="PANTHER" id="PTHR43133:SF50">
    <property type="entry name" value="ECF RNA POLYMERASE SIGMA FACTOR SIGM"/>
    <property type="match status" value="1"/>
</dbReference>
<dbReference type="InterPro" id="IPR007627">
    <property type="entry name" value="RNA_pol_sigma70_r2"/>
</dbReference>
<dbReference type="Pfam" id="PF08281">
    <property type="entry name" value="Sigma70_r4_2"/>
    <property type="match status" value="1"/>
</dbReference>
<sequence length="185" mass="21003">MRAARGPAAPGHDPPTTAETTSTDVDTEFSRFAAANTMSLLRTAYLLTGDQQLAEDLVQESLARTYLSWRRLHHRGNAAAYTRKVMYHRQVSWWRRRKVAETLTDTMPTTPAPGRDLALELAIRQAVLRLHRAHRAVIVLRFFEDQTETEIAQTLGLSRSTVHHKLQRALKRLAELVPELRGELS</sequence>
<dbReference type="Gene3D" id="1.10.10.10">
    <property type="entry name" value="Winged helix-like DNA-binding domain superfamily/Winged helix DNA-binding domain"/>
    <property type="match status" value="1"/>
</dbReference>
<feature type="region of interest" description="Disordered" evidence="6">
    <location>
        <begin position="1"/>
        <end position="25"/>
    </location>
</feature>
<dbReference type="SUPFAM" id="SSF88659">
    <property type="entry name" value="Sigma3 and sigma4 domains of RNA polymerase sigma factors"/>
    <property type="match status" value="1"/>
</dbReference>
<evidence type="ECO:0000256" key="6">
    <source>
        <dbReference type="SAM" id="MobiDB-lite"/>
    </source>
</evidence>
<evidence type="ECO:0000313" key="10">
    <source>
        <dbReference type="Proteomes" id="UP000321617"/>
    </source>
</evidence>
<evidence type="ECO:0000256" key="2">
    <source>
        <dbReference type="ARBA" id="ARBA00023015"/>
    </source>
</evidence>
<dbReference type="InterPro" id="IPR013249">
    <property type="entry name" value="RNA_pol_sigma70_r4_t2"/>
</dbReference>
<feature type="domain" description="RNA polymerase sigma factor 70 region 4 type 2" evidence="8">
    <location>
        <begin position="121"/>
        <end position="173"/>
    </location>
</feature>
<evidence type="ECO:0000313" key="9">
    <source>
        <dbReference type="EMBL" id="TWJ12665.1"/>
    </source>
</evidence>
<dbReference type="Proteomes" id="UP000321617">
    <property type="component" value="Unassembled WGS sequence"/>
</dbReference>
<keyword evidence="2" id="KW-0805">Transcription regulation</keyword>
<name>A0A562V491_9ACTN</name>
<dbReference type="SUPFAM" id="SSF88946">
    <property type="entry name" value="Sigma2 domain of RNA polymerase sigma factors"/>
    <property type="match status" value="1"/>
</dbReference>
<keyword evidence="4" id="KW-0238">DNA-binding</keyword>
<protein>
    <submittedName>
        <fullName evidence="9">RNA polymerase sigma-70 factor (Sigma-E family)</fullName>
    </submittedName>
</protein>
<dbReference type="NCBIfam" id="TIGR02937">
    <property type="entry name" value="sigma70-ECF"/>
    <property type="match status" value="1"/>
</dbReference>
<reference evidence="9 10" key="1">
    <citation type="journal article" date="2013" name="Stand. Genomic Sci.">
        <title>Genomic Encyclopedia of Type Strains, Phase I: The one thousand microbial genomes (KMG-I) project.</title>
        <authorList>
            <person name="Kyrpides N.C."/>
            <person name="Woyke T."/>
            <person name="Eisen J.A."/>
            <person name="Garrity G."/>
            <person name="Lilburn T.G."/>
            <person name="Beck B.J."/>
            <person name="Whitman W.B."/>
            <person name="Hugenholtz P."/>
            <person name="Klenk H.P."/>
        </authorList>
    </citation>
    <scope>NUCLEOTIDE SEQUENCE [LARGE SCALE GENOMIC DNA]</scope>
    <source>
        <strain evidence="9 10">DSM 45044</strain>
    </source>
</reference>
<dbReference type="InterPro" id="IPR013324">
    <property type="entry name" value="RNA_pol_sigma_r3/r4-like"/>
</dbReference>
<dbReference type="GO" id="GO:0016987">
    <property type="term" value="F:sigma factor activity"/>
    <property type="evidence" value="ECO:0007669"/>
    <property type="project" value="UniProtKB-KW"/>
</dbReference>
<evidence type="ECO:0000259" key="7">
    <source>
        <dbReference type="Pfam" id="PF04542"/>
    </source>
</evidence>
<evidence type="ECO:0000256" key="4">
    <source>
        <dbReference type="ARBA" id="ARBA00023125"/>
    </source>
</evidence>
<organism evidence="9 10">
    <name type="scientific">Stackebrandtia albiflava</name>
    <dbReference type="NCBI Taxonomy" id="406432"/>
    <lineage>
        <taxon>Bacteria</taxon>
        <taxon>Bacillati</taxon>
        <taxon>Actinomycetota</taxon>
        <taxon>Actinomycetes</taxon>
        <taxon>Glycomycetales</taxon>
        <taxon>Glycomycetaceae</taxon>
        <taxon>Stackebrandtia</taxon>
    </lineage>
</organism>
<keyword evidence="5" id="KW-0804">Transcription</keyword>
<evidence type="ECO:0000256" key="1">
    <source>
        <dbReference type="ARBA" id="ARBA00010641"/>
    </source>
</evidence>
<accession>A0A562V491</accession>
<evidence type="ECO:0000259" key="8">
    <source>
        <dbReference type="Pfam" id="PF08281"/>
    </source>
</evidence>
<dbReference type="InterPro" id="IPR014325">
    <property type="entry name" value="RNA_pol_sigma-E_actinobac"/>
</dbReference>
<comment type="similarity">
    <text evidence="1">Belongs to the sigma-70 factor family. ECF subfamily.</text>
</comment>
<gene>
    <name evidence="9" type="ORF">LX16_3427</name>
</gene>
<dbReference type="InterPro" id="IPR014284">
    <property type="entry name" value="RNA_pol_sigma-70_dom"/>
</dbReference>
<feature type="domain" description="RNA polymerase sigma-70 region 2" evidence="7">
    <location>
        <begin position="40"/>
        <end position="98"/>
    </location>
</feature>
<dbReference type="Pfam" id="PF04542">
    <property type="entry name" value="Sigma70_r2"/>
    <property type="match status" value="1"/>
</dbReference>
<dbReference type="AlphaFoldDB" id="A0A562V491"/>
<dbReference type="InterPro" id="IPR039425">
    <property type="entry name" value="RNA_pol_sigma-70-like"/>
</dbReference>
<dbReference type="OrthoDB" id="2046835at2"/>
<feature type="compositionally biased region" description="Low complexity" evidence="6">
    <location>
        <begin position="14"/>
        <end position="24"/>
    </location>
</feature>
<evidence type="ECO:0000256" key="5">
    <source>
        <dbReference type="ARBA" id="ARBA00023163"/>
    </source>
</evidence>
<dbReference type="NCBIfam" id="TIGR02983">
    <property type="entry name" value="SigE-fam_strep"/>
    <property type="match status" value="1"/>
</dbReference>
<comment type="caution">
    <text evidence="9">The sequence shown here is derived from an EMBL/GenBank/DDBJ whole genome shotgun (WGS) entry which is preliminary data.</text>
</comment>
<dbReference type="GO" id="GO:0003677">
    <property type="term" value="F:DNA binding"/>
    <property type="evidence" value="ECO:0007669"/>
    <property type="project" value="UniProtKB-KW"/>
</dbReference>
<dbReference type="CDD" id="cd06171">
    <property type="entry name" value="Sigma70_r4"/>
    <property type="match status" value="1"/>
</dbReference>
<dbReference type="InterPro" id="IPR013325">
    <property type="entry name" value="RNA_pol_sigma_r2"/>
</dbReference>
<evidence type="ECO:0000256" key="3">
    <source>
        <dbReference type="ARBA" id="ARBA00023082"/>
    </source>
</evidence>
<dbReference type="Gene3D" id="1.10.1740.10">
    <property type="match status" value="1"/>
</dbReference>
<proteinExistence type="inferred from homology"/>
<dbReference type="InterPro" id="IPR036388">
    <property type="entry name" value="WH-like_DNA-bd_sf"/>
</dbReference>
<dbReference type="GO" id="GO:0006352">
    <property type="term" value="P:DNA-templated transcription initiation"/>
    <property type="evidence" value="ECO:0007669"/>
    <property type="project" value="InterPro"/>
</dbReference>
<keyword evidence="10" id="KW-1185">Reference proteome</keyword>
<keyword evidence="3" id="KW-0731">Sigma factor</keyword>
<dbReference type="PANTHER" id="PTHR43133">
    <property type="entry name" value="RNA POLYMERASE ECF-TYPE SIGMA FACTO"/>
    <property type="match status" value="1"/>
</dbReference>